<dbReference type="InterPro" id="IPR046848">
    <property type="entry name" value="E_motif"/>
</dbReference>
<protein>
    <recommendedName>
        <fullName evidence="4">DYW domain-containing protein</fullName>
    </recommendedName>
</protein>
<dbReference type="FunFam" id="1.25.40.10:FF:000333">
    <property type="entry name" value="Pentatricopeptide repeat-containing protein"/>
    <property type="match status" value="1"/>
</dbReference>
<proteinExistence type="inferred from homology"/>
<evidence type="ECO:0000256" key="3">
    <source>
        <dbReference type="PROSITE-ProRule" id="PRU00708"/>
    </source>
</evidence>
<feature type="repeat" description="PPR" evidence="3">
    <location>
        <begin position="252"/>
        <end position="286"/>
    </location>
</feature>
<accession>A0ABC8U7N7</accession>
<dbReference type="InterPro" id="IPR046960">
    <property type="entry name" value="PPR_At4g14850-like_plant"/>
</dbReference>
<dbReference type="PANTHER" id="PTHR47926">
    <property type="entry name" value="PENTATRICOPEPTIDE REPEAT-CONTAINING PROTEIN"/>
    <property type="match status" value="1"/>
</dbReference>
<reference evidence="5 6" key="1">
    <citation type="submission" date="2024-02" db="EMBL/GenBank/DDBJ databases">
        <authorList>
            <person name="Vignale AGUSTIN F."/>
            <person name="Sosa J E."/>
            <person name="Modenutti C."/>
        </authorList>
    </citation>
    <scope>NUCLEOTIDE SEQUENCE [LARGE SCALE GENOMIC DNA]</scope>
</reference>
<dbReference type="FunFam" id="1.25.40.10:FF:000242">
    <property type="entry name" value="Pentatricopeptide repeat-containing protein"/>
    <property type="match status" value="1"/>
</dbReference>
<dbReference type="EMBL" id="CAUOFW020007057">
    <property type="protein sequence ID" value="CAK9177506.1"/>
    <property type="molecule type" value="Genomic_DNA"/>
</dbReference>
<feature type="domain" description="DYW" evidence="4">
    <location>
        <begin position="565"/>
        <end position="657"/>
    </location>
</feature>
<keyword evidence="6" id="KW-1185">Reference proteome</keyword>
<dbReference type="Proteomes" id="UP001642360">
    <property type="component" value="Unassembled WGS sequence"/>
</dbReference>
<dbReference type="AlphaFoldDB" id="A0ABC8U7N7"/>
<dbReference type="Gene3D" id="1.25.40.10">
    <property type="entry name" value="Tetratricopeptide repeat domain"/>
    <property type="match status" value="3"/>
</dbReference>
<sequence>MEATALPYSARHSLVGMLRIDSRGCVMEMRELPPNSTAFGINLNPNTDAMENEDWTKDNFRGGEGMGDSPNRLFDLDSSTPFFDSQAHSTTTDIRLFMYGFIFGRESASTRKPSPPHSSIDNFLASLYLLVYLSHSSGSGNLSDSAYGTILSDHKMLFHALEACKLSFNLRTAVEIHSRIIKLGYGTHSSLVSLLISVYVSCDHLDLACQLLNEFPCWDFDLVSANMIITSFMKVGEIDIAQRVFHKMHTQDVVSWNSMIGGYVRNACFQEALDMFRNMFNSNIEPDGFTFASIVTGCAQLGALDYAKWVHNLMFEKRVELNYILRSALIDMYSKCGRIEIAKAIFNSDRHTDVSVWNAMINGLAIHGLAFDAIAIFLMMEVENILPDSITFMGILTACSHCGLVEQGHKYFNLMKMHFSVEPQLEHYGAMVDLLGRAGLLEEAYAMIKEIPMEPDVVIWRAFLNACRIHKNSKLAEVAIAKISHLGSGDYVLLSNIYCSIRKWESAERVRDMMKKKGVRKKDGRSWIELRGAIHQFKAGDRSHPEIEGIYKLLAGLICRAKMVGFVPMTELVLMDTSEEEKEENLIYHSEKLALAYGILKSSPGTEIQVSKNLRICPDCHCWMKIVSKVLYRVIIVRDRVRFHRFEGGLCTCGDYW</sequence>
<dbReference type="Pfam" id="PF13041">
    <property type="entry name" value="PPR_2"/>
    <property type="match status" value="1"/>
</dbReference>
<evidence type="ECO:0000259" key="4">
    <source>
        <dbReference type="Pfam" id="PF14432"/>
    </source>
</evidence>
<feature type="repeat" description="PPR" evidence="3">
    <location>
        <begin position="353"/>
        <end position="387"/>
    </location>
</feature>
<organism evidence="5 6">
    <name type="scientific">Ilex paraguariensis</name>
    <name type="common">yerba mate</name>
    <dbReference type="NCBI Taxonomy" id="185542"/>
    <lineage>
        <taxon>Eukaryota</taxon>
        <taxon>Viridiplantae</taxon>
        <taxon>Streptophyta</taxon>
        <taxon>Embryophyta</taxon>
        <taxon>Tracheophyta</taxon>
        <taxon>Spermatophyta</taxon>
        <taxon>Magnoliopsida</taxon>
        <taxon>eudicotyledons</taxon>
        <taxon>Gunneridae</taxon>
        <taxon>Pentapetalae</taxon>
        <taxon>asterids</taxon>
        <taxon>campanulids</taxon>
        <taxon>Aquifoliales</taxon>
        <taxon>Aquifoliaceae</taxon>
        <taxon>Ilex</taxon>
    </lineage>
</organism>
<dbReference type="Pfam" id="PF20431">
    <property type="entry name" value="E_motif"/>
    <property type="match status" value="1"/>
</dbReference>
<dbReference type="InterPro" id="IPR011990">
    <property type="entry name" value="TPR-like_helical_dom_sf"/>
</dbReference>
<feature type="repeat" description="PPR" evidence="3">
    <location>
        <begin position="287"/>
        <end position="321"/>
    </location>
</feature>
<dbReference type="InterPro" id="IPR032867">
    <property type="entry name" value="DYW_dom"/>
</dbReference>
<comment type="caution">
    <text evidence="5">The sequence shown here is derived from an EMBL/GenBank/DDBJ whole genome shotgun (WGS) entry which is preliminary data.</text>
</comment>
<evidence type="ECO:0000313" key="6">
    <source>
        <dbReference type="Proteomes" id="UP001642360"/>
    </source>
</evidence>
<evidence type="ECO:0000256" key="1">
    <source>
        <dbReference type="ARBA" id="ARBA00006643"/>
    </source>
</evidence>
<dbReference type="PANTHER" id="PTHR47926:SF360">
    <property type="entry name" value="PENTATRICOPEPTIDE REPEAT-CONTAINING PROTEIN"/>
    <property type="match status" value="1"/>
</dbReference>
<dbReference type="PROSITE" id="PS51375">
    <property type="entry name" value="PPR"/>
    <property type="match status" value="3"/>
</dbReference>
<dbReference type="Pfam" id="PF01535">
    <property type="entry name" value="PPR"/>
    <property type="match status" value="5"/>
</dbReference>
<comment type="similarity">
    <text evidence="1">Belongs to the PPR family. PCMP-H subfamily.</text>
</comment>
<name>A0ABC8U7N7_9AQUA</name>
<gene>
    <name evidence="5" type="ORF">ILEXP_LOCUS47393</name>
</gene>
<evidence type="ECO:0000313" key="5">
    <source>
        <dbReference type="EMBL" id="CAK9177506.1"/>
    </source>
</evidence>
<keyword evidence="2" id="KW-0677">Repeat</keyword>
<dbReference type="InterPro" id="IPR002885">
    <property type="entry name" value="PPR_rpt"/>
</dbReference>
<evidence type="ECO:0000256" key="2">
    <source>
        <dbReference type="ARBA" id="ARBA00022737"/>
    </source>
</evidence>
<dbReference type="Pfam" id="PF14432">
    <property type="entry name" value="DYW_deaminase"/>
    <property type="match status" value="1"/>
</dbReference>
<dbReference type="NCBIfam" id="TIGR00756">
    <property type="entry name" value="PPR"/>
    <property type="match status" value="2"/>
</dbReference>